<keyword evidence="1" id="KW-0862">Zinc</keyword>
<evidence type="ECO:0000313" key="5">
    <source>
        <dbReference type="EMBL" id="KAF2663819.1"/>
    </source>
</evidence>
<dbReference type="InterPro" id="IPR013083">
    <property type="entry name" value="Znf_RING/FYVE/PHD"/>
</dbReference>
<dbReference type="Proteomes" id="UP000799302">
    <property type="component" value="Unassembled WGS sequence"/>
</dbReference>
<dbReference type="SMART" id="SM00184">
    <property type="entry name" value="RING"/>
    <property type="match status" value="1"/>
</dbReference>
<accession>A0A6A6TUS1</accession>
<dbReference type="PANTHER" id="PTHR21540">
    <property type="entry name" value="RING FINGER AND SWIM DOMAIN-CONTAINING PROTEIN 2"/>
    <property type="match status" value="1"/>
</dbReference>
<dbReference type="InterPro" id="IPR001841">
    <property type="entry name" value="Znf_RING"/>
</dbReference>
<dbReference type="GO" id="GO:0008270">
    <property type="term" value="F:zinc ion binding"/>
    <property type="evidence" value="ECO:0007669"/>
    <property type="project" value="UniProtKB-KW"/>
</dbReference>
<proteinExistence type="predicted"/>
<evidence type="ECO:0000313" key="6">
    <source>
        <dbReference type="Proteomes" id="UP000799302"/>
    </source>
</evidence>
<dbReference type="Gene3D" id="3.30.40.10">
    <property type="entry name" value="Zinc/RING finger domain, C3HC4 (zinc finger)"/>
    <property type="match status" value="1"/>
</dbReference>
<feature type="region of interest" description="Disordered" evidence="2">
    <location>
        <begin position="1"/>
        <end position="24"/>
    </location>
</feature>
<reference evidence="5" key="1">
    <citation type="journal article" date="2020" name="Stud. Mycol.">
        <title>101 Dothideomycetes genomes: a test case for predicting lifestyles and emergence of pathogens.</title>
        <authorList>
            <person name="Haridas S."/>
            <person name="Albert R."/>
            <person name="Binder M."/>
            <person name="Bloem J."/>
            <person name="Labutti K."/>
            <person name="Salamov A."/>
            <person name="Andreopoulos B."/>
            <person name="Baker S."/>
            <person name="Barry K."/>
            <person name="Bills G."/>
            <person name="Bluhm B."/>
            <person name="Cannon C."/>
            <person name="Castanera R."/>
            <person name="Culley D."/>
            <person name="Daum C."/>
            <person name="Ezra D."/>
            <person name="Gonzalez J."/>
            <person name="Henrissat B."/>
            <person name="Kuo A."/>
            <person name="Liang C."/>
            <person name="Lipzen A."/>
            <person name="Lutzoni F."/>
            <person name="Magnuson J."/>
            <person name="Mondo S."/>
            <person name="Nolan M."/>
            <person name="Ohm R."/>
            <person name="Pangilinan J."/>
            <person name="Park H.-J."/>
            <person name="Ramirez L."/>
            <person name="Alfaro M."/>
            <person name="Sun H."/>
            <person name="Tritt A."/>
            <person name="Yoshinaga Y."/>
            <person name="Zwiers L.-H."/>
            <person name="Turgeon B."/>
            <person name="Goodwin S."/>
            <person name="Spatafora J."/>
            <person name="Crous P."/>
            <person name="Grigoriev I."/>
        </authorList>
    </citation>
    <scope>NUCLEOTIDE SEQUENCE</scope>
    <source>
        <strain evidence="5">CBS 115976</strain>
    </source>
</reference>
<evidence type="ECO:0000256" key="2">
    <source>
        <dbReference type="SAM" id="MobiDB-lite"/>
    </source>
</evidence>
<feature type="region of interest" description="Disordered" evidence="2">
    <location>
        <begin position="45"/>
        <end position="105"/>
    </location>
</feature>
<feature type="domain" description="RING-type" evidence="3">
    <location>
        <begin position="234"/>
        <end position="287"/>
    </location>
</feature>
<dbReference type="SUPFAM" id="SSF57850">
    <property type="entry name" value="RING/U-box"/>
    <property type="match status" value="1"/>
</dbReference>
<dbReference type="InterPro" id="IPR007527">
    <property type="entry name" value="Znf_SWIM"/>
</dbReference>
<evidence type="ECO:0000259" key="3">
    <source>
        <dbReference type="PROSITE" id="PS50089"/>
    </source>
</evidence>
<keyword evidence="1" id="KW-0863">Zinc-finger</keyword>
<dbReference type="GO" id="GO:0061630">
    <property type="term" value="F:ubiquitin protein ligase activity"/>
    <property type="evidence" value="ECO:0007669"/>
    <property type="project" value="InterPro"/>
</dbReference>
<dbReference type="PANTHER" id="PTHR21540:SF0">
    <property type="entry name" value="PHD FAMILY PROTEIN"/>
    <property type="match status" value="1"/>
</dbReference>
<organism evidence="5 6">
    <name type="scientific">Microthyrium microscopicum</name>
    <dbReference type="NCBI Taxonomy" id="703497"/>
    <lineage>
        <taxon>Eukaryota</taxon>
        <taxon>Fungi</taxon>
        <taxon>Dikarya</taxon>
        <taxon>Ascomycota</taxon>
        <taxon>Pezizomycotina</taxon>
        <taxon>Dothideomycetes</taxon>
        <taxon>Dothideomycetes incertae sedis</taxon>
        <taxon>Microthyriales</taxon>
        <taxon>Microthyriaceae</taxon>
        <taxon>Microthyrium</taxon>
    </lineage>
</organism>
<gene>
    <name evidence="5" type="ORF">BT63DRAFT_483986</name>
</gene>
<evidence type="ECO:0008006" key="7">
    <source>
        <dbReference type="Google" id="ProtNLM"/>
    </source>
</evidence>
<keyword evidence="6" id="KW-1185">Reference proteome</keyword>
<dbReference type="PROSITE" id="PS50966">
    <property type="entry name" value="ZF_SWIM"/>
    <property type="match status" value="1"/>
</dbReference>
<dbReference type="EMBL" id="MU004244">
    <property type="protein sequence ID" value="KAF2663819.1"/>
    <property type="molecule type" value="Genomic_DNA"/>
</dbReference>
<dbReference type="InterPro" id="IPR039903">
    <property type="entry name" value="Zswim2"/>
</dbReference>
<evidence type="ECO:0000256" key="1">
    <source>
        <dbReference type="PROSITE-ProRule" id="PRU00175"/>
    </source>
</evidence>
<dbReference type="AlphaFoldDB" id="A0A6A6TUS1"/>
<keyword evidence="1" id="KW-0479">Metal-binding</keyword>
<protein>
    <recommendedName>
        <fullName evidence="7">SWIM-type domain-containing protein</fullName>
    </recommendedName>
</protein>
<dbReference type="OrthoDB" id="2122982at2759"/>
<feature type="domain" description="SWIM-type" evidence="4">
    <location>
        <begin position="150"/>
        <end position="182"/>
    </location>
</feature>
<name>A0A6A6TUS1_9PEZI</name>
<dbReference type="CDD" id="cd16494">
    <property type="entry name" value="RING-CH-C4HC3_ZSWM2"/>
    <property type="match status" value="1"/>
</dbReference>
<dbReference type="PROSITE" id="PS50089">
    <property type="entry name" value="ZF_RING_2"/>
    <property type="match status" value="1"/>
</dbReference>
<dbReference type="Pfam" id="PF04434">
    <property type="entry name" value="SWIM"/>
    <property type="match status" value="1"/>
</dbReference>
<dbReference type="Pfam" id="PF13639">
    <property type="entry name" value="zf-RING_2"/>
    <property type="match status" value="1"/>
</dbReference>
<sequence>MANVEVIDLTGDSPPPKQATKIQQTQALTQYPLQQPYSSYPYSQAYTMAVQEKPQSSRSKKRKAPAKDHEDAQPKAQSKSSKKRKAATDGEEGDNEKRLRRFRQKETSAYLQLKERALTQKMFVLSRTRHSNDDHPHEDIKIAGTTGNVYTIQIDEQPTCDCPYGLKNPQCKHIIYALINVLKAPRELQYQLAFIASELREIFNNAPPIVNHEDVEKAEEGEDPKRKPIDGEDCPICFTPMDAKAKGKDKPVFCKAACGNNFHAECFDGWAATKRSARAKVTCPLCRSLWEEAAGPAQNIGSVLQGLDSAQVNEDGYVNVARQVGMTGQRDYSTYHQHWVNRHVRGSGDRGDYFGF</sequence>
<evidence type="ECO:0000259" key="4">
    <source>
        <dbReference type="PROSITE" id="PS50966"/>
    </source>
</evidence>